<comment type="caution">
    <text evidence="2">The sequence shown here is derived from an EMBL/GenBank/DDBJ whole genome shotgun (WGS) entry which is preliminary data.</text>
</comment>
<protein>
    <submittedName>
        <fullName evidence="2">Uncharacterized protein</fullName>
    </submittedName>
</protein>
<evidence type="ECO:0000256" key="1">
    <source>
        <dbReference type="SAM" id="Phobius"/>
    </source>
</evidence>
<evidence type="ECO:0000313" key="3">
    <source>
        <dbReference type="Proteomes" id="UP000593571"/>
    </source>
</evidence>
<dbReference type="Proteomes" id="UP000593571">
    <property type="component" value="Unassembled WGS sequence"/>
</dbReference>
<organism evidence="2 3">
    <name type="scientific">Rousettus aegyptiacus</name>
    <name type="common">Egyptian fruit bat</name>
    <name type="synonym">Pteropus aegyptiacus</name>
    <dbReference type="NCBI Taxonomy" id="9407"/>
    <lineage>
        <taxon>Eukaryota</taxon>
        <taxon>Metazoa</taxon>
        <taxon>Chordata</taxon>
        <taxon>Craniata</taxon>
        <taxon>Vertebrata</taxon>
        <taxon>Euteleostomi</taxon>
        <taxon>Mammalia</taxon>
        <taxon>Eutheria</taxon>
        <taxon>Laurasiatheria</taxon>
        <taxon>Chiroptera</taxon>
        <taxon>Yinpterochiroptera</taxon>
        <taxon>Pteropodoidea</taxon>
        <taxon>Pteropodidae</taxon>
        <taxon>Rousettinae</taxon>
        <taxon>Rousettus</taxon>
    </lineage>
</organism>
<keyword evidence="3" id="KW-1185">Reference proteome</keyword>
<feature type="transmembrane region" description="Helical" evidence="1">
    <location>
        <begin position="20"/>
        <end position="39"/>
    </location>
</feature>
<keyword evidence="1" id="KW-1133">Transmembrane helix</keyword>
<keyword evidence="1" id="KW-0472">Membrane</keyword>
<gene>
    <name evidence="2" type="ORF">HJG63_008222</name>
</gene>
<reference evidence="2 3" key="1">
    <citation type="journal article" date="2020" name="Nature">
        <title>Six reference-quality genomes reveal evolution of bat adaptations.</title>
        <authorList>
            <person name="Jebb D."/>
            <person name="Huang Z."/>
            <person name="Pippel M."/>
            <person name="Hughes G.M."/>
            <person name="Lavrichenko K."/>
            <person name="Devanna P."/>
            <person name="Winkler S."/>
            <person name="Jermiin L.S."/>
            <person name="Skirmuntt E.C."/>
            <person name="Katzourakis A."/>
            <person name="Burkitt-Gray L."/>
            <person name="Ray D.A."/>
            <person name="Sullivan K.A.M."/>
            <person name="Roscito J.G."/>
            <person name="Kirilenko B.M."/>
            <person name="Davalos L.M."/>
            <person name="Corthals A.P."/>
            <person name="Power M.L."/>
            <person name="Jones G."/>
            <person name="Ransome R.D."/>
            <person name="Dechmann D.K.N."/>
            <person name="Locatelli A.G."/>
            <person name="Puechmaille S.J."/>
            <person name="Fedrigo O."/>
            <person name="Jarvis E.D."/>
            <person name="Hiller M."/>
            <person name="Vernes S.C."/>
            <person name="Myers E.W."/>
            <person name="Teeling E.C."/>
        </authorList>
    </citation>
    <scope>NUCLEOTIDE SEQUENCE [LARGE SCALE GENOMIC DNA]</scope>
    <source>
        <strain evidence="2">MRouAeg1</strain>
        <tissue evidence="2">Muscle</tissue>
    </source>
</reference>
<name>A0A7J8E8Y6_ROUAE</name>
<accession>A0A7J8E8Y6</accession>
<evidence type="ECO:0000313" key="2">
    <source>
        <dbReference type="EMBL" id="KAF6431745.1"/>
    </source>
</evidence>
<dbReference type="AlphaFoldDB" id="A0A7J8E8Y6"/>
<sequence length="170" mass="19242">MEDLNPSPPGLWFEVSACWLLFQLVAPGLLRFQTLYLDIGKIQRERMGRGGRGRHFFWCVFFELEKHVFQKPPAVPSFHLIVQAWITLRAALGLHPHLYANQRKFLKQDLASRSPSCLLLAVRAHTPALLRAFSAEGTDTDLCSRTASPKIAAVSHTGLFAFNFKLIKIK</sequence>
<dbReference type="EMBL" id="JACASE010000010">
    <property type="protein sequence ID" value="KAF6431745.1"/>
    <property type="molecule type" value="Genomic_DNA"/>
</dbReference>
<keyword evidence="1" id="KW-0812">Transmembrane</keyword>
<proteinExistence type="predicted"/>